<dbReference type="Gene3D" id="1.10.10.10">
    <property type="entry name" value="Winged helix-like DNA-binding domain superfamily/Winged helix DNA-binding domain"/>
    <property type="match status" value="1"/>
</dbReference>
<sequence length="965" mass="102194">MVRGRGDEDPLDGIIGREPEISRVLRGLFPERVEEAGALLLVGEPGMGKTTLLHAMRAEAGRRGTVLGCAGSQAERTLAYGALHQLLRPTLDHLPQLPAPQRAALSRALGIQHASARTTEADGGDGRLLVGLASLNLLLASASHRPVTIVVDDLQWLDDPSLDTVLFVARRLAGEPVGLLAAVRGDGTCAPGWPDFEPVPVGPLSEEAAGRLLDAQPVVPRGRLRGQLLRLAAGNPLALVELARDAAERGFPGWDTAVGAGFPVPARLEKAYAERLDGLPEATRRVLLFAAAADGPDIRAALSAAASVPGGGAEAWAAAEDAGLVRLMSGRVAFLHPLMRSVVYGRASFAERREVHLRLADGLAEDPDRRAWHLAAASLAPDESVAGALVATADRARRRGGYRVAAAALERAAQLSEQGWSRARRLLDACELATHAGEPWWVEALTGEVAAATDDTGMLAEAALHRGWALASTGRQRAALSHLLPLAADVMDASPVTALDAVSHSAVVLYCSGDEAFRRQARGLLARIPGDVGSPYEQVWARACSDPFGDRRGALASLERAAAEADDVPGRLSVLGSAAWMLDETALGVRLLSRVMERLRTVTTAGSSAMVGQALALAQFDAGAWEAACESAEDARRVAEEKGMEPAAWVAVYVSAMVLALRGEDARGLMARAVRGLDMSESRALGVRMAMVRAAVAAAEGDHAVEFELLRGLFTADPEPRPVHYHCSLYGVGDLAAAAVRVGRPAEAVAVVDAVERWVGEGMSSRLRLIVGRARALLCEGEDAEGLFRTVVGDPVGEQWPFERAVVSLEFGEWLRRRRRMSEARAELSRALTVFERLKAHPWAERTAGELRACGVPVRDAEGGSGSVERLTPQQLQIARLAAAGLTNRQIGERLLLSARTVGFHLYQVFPKLGVSSRTQLHDALSRAGMPSERTPDHASGTGTTPATPPVAAPGATPSRLVSRG</sequence>
<evidence type="ECO:0000313" key="6">
    <source>
        <dbReference type="Proteomes" id="UP001551011"/>
    </source>
</evidence>
<dbReference type="InterPro" id="IPR016032">
    <property type="entry name" value="Sig_transdc_resp-reg_C-effctor"/>
</dbReference>
<dbReference type="InterPro" id="IPR027417">
    <property type="entry name" value="P-loop_NTPase"/>
</dbReference>
<organism evidence="5 6">
    <name type="scientific">Streptomyces flaveolus</name>
    <dbReference type="NCBI Taxonomy" id="67297"/>
    <lineage>
        <taxon>Bacteria</taxon>
        <taxon>Bacillati</taxon>
        <taxon>Actinomycetota</taxon>
        <taxon>Actinomycetes</taxon>
        <taxon>Kitasatosporales</taxon>
        <taxon>Streptomycetaceae</taxon>
        <taxon>Streptomyces</taxon>
    </lineage>
</organism>
<keyword evidence="2" id="KW-0067">ATP-binding</keyword>
<dbReference type="Pfam" id="PF00196">
    <property type="entry name" value="GerE"/>
    <property type="match status" value="1"/>
</dbReference>
<dbReference type="PRINTS" id="PR00038">
    <property type="entry name" value="HTHLUXR"/>
</dbReference>
<dbReference type="InterPro" id="IPR036388">
    <property type="entry name" value="WH-like_DNA-bd_sf"/>
</dbReference>
<dbReference type="PROSITE" id="PS50043">
    <property type="entry name" value="HTH_LUXR_2"/>
    <property type="match status" value="1"/>
</dbReference>
<comment type="caution">
    <text evidence="5">The sequence shown here is derived from an EMBL/GenBank/DDBJ whole genome shotgun (WGS) entry which is preliminary data.</text>
</comment>
<evidence type="ECO:0000259" key="4">
    <source>
        <dbReference type="PROSITE" id="PS50043"/>
    </source>
</evidence>
<proteinExistence type="predicted"/>
<evidence type="ECO:0000256" key="3">
    <source>
        <dbReference type="SAM" id="MobiDB-lite"/>
    </source>
</evidence>
<dbReference type="EMBL" id="JBFAEG010000037">
    <property type="protein sequence ID" value="MEU5712503.1"/>
    <property type="molecule type" value="Genomic_DNA"/>
</dbReference>
<feature type="region of interest" description="Disordered" evidence="3">
    <location>
        <begin position="924"/>
        <end position="965"/>
    </location>
</feature>
<accession>A0ABV3AKM8</accession>
<dbReference type="PANTHER" id="PTHR16305:SF35">
    <property type="entry name" value="TRANSCRIPTIONAL ACTIVATOR DOMAIN"/>
    <property type="match status" value="1"/>
</dbReference>
<feature type="domain" description="HTH luxR-type" evidence="4">
    <location>
        <begin position="864"/>
        <end position="929"/>
    </location>
</feature>
<keyword evidence="1" id="KW-0547">Nucleotide-binding</keyword>
<dbReference type="RefSeq" id="WP_030655883.1">
    <property type="nucleotide sequence ID" value="NZ_JBFAEG010000037.1"/>
</dbReference>
<evidence type="ECO:0000313" key="5">
    <source>
        <dbReference type="EMBL" id="MEU5712503.1"/>
    </source>
</evidence>
<dbReference type="PANTHER" id="PTHR16305">
    <property type="entry name" value="TESTICULAR SOLUBLE ADENYLYL CYCLASE"/>
    <property type="match status" value="1"/>
</dbReference>
<evidence type="ECO:0000256" key="2">
    <source>
        <dbReference type="ARBA" id="ARBA00022840"/>
    </source>
</evidence>
<dbReference type="Proteomes" id="UP001551011">
    <property type="component" value="Unassembled WGS sequence"/>
</dbReference>
<dbReference type="SUPFAM" id="SSF46894">
    <property type="entry name" value="C-terminal effector domain of the bipartite response regulators"/>
    <property type="match status" value="1"/>
</dbReference>
<dbReference type="SUPFAM" id="SSF52540">
    <property type="entry name" value="P-loop containing nucleoside triphosphate hydrolases"/>
    <property type="match status" value="1"/>
</dbReference>
<protein>
    <submittedName>
        <fullName evidence="5">AAA family ATPase</fullName>
    </submittedName>
</protein>
<dbReference type="Pfam" id="PF13191">
    <property type="entry name" value="AAA_16"/>
    <property type="match status" value="1"/>
</dbReference>
<dbReference type="InterPro" id="IPR041664">
    <property type="entry name" value="AAA_16"/>
</dbReference>
<evidence type="ECO:0000256" key="1">
    <source>
        <dbReference type="ARBA" id="ARBA00022741"/>
    </source>
</evidence>
<name>A0ABV3AKM8_9ACTN</name>
<dbReference type="InterPro" id="IPR000792">
    <property type="entry name" value="Tscrpt_reg_LuxR_C"/>
</dbReference>
<dbReference type="SMART" id="SM00421">
    <property type="entry name" value="HTH_LUXR"/>
    <property type="match status" value="1"/>
</dbReference>
<gene>
    <name evidence="5" type="ORF">AB0H04_37690</name>
</gene>
<reference evidence="5 6" key="1">
    <citation type="submission" date="2024-06" db="EMBL/GenBank/DDBJ databases">
        <title>The Natural Products Discovery Center: Release of the First 8490 Sequenced Strains for Exploring Actinobacteria Biosynthetic Diversity.</title>
        <authorList>
            <person name="Kalkreuter E."/>
            <person name="Kautsar S.A."/>
            <person name="Yang D."/>
            <person name="Bader C.D."/>
            <person name="Teijaro C.N."/>
            <person name="Fluegel L."/>
            <person name="Davis C.M."/>
            <person name="Simpson J.R."/>
            <person name="Lauterbach L."/>
            <person name="Steele A.D."/>
            <person name="Gui C."/>
            <person name="Meng S."/>
            <person name="Li G."/>
            <person name="Viehrig K."/>
            <person name="Ye F."/>
            <person name="Su P."/>
            <person name="Kiefer A.F."/>
            <person name="Nichols A."/>
            <person name="Cepeda A.J."/>
            <person name="Yan W."/>
            <person name="Fan B."/>
            <person name="Jiang Y."/>
            <person name="Adhikari A."/>
            <person name="Zheng C.-J."/>
            <person name="Schuster L."/>
            <person name="Cowan T.M."/>
            <person name="Smanski M.J."/>
            <person name="Chevrette M.G."/>
            <person name="De Carvalho L.P.S."/>
            <person name="Shen B."/>
        </authorList>
    </citation>
    <scope>NUCLEOTIDE SEQUENCE [LARGE SCALE GENOMIC DNA]</scope>
    <source>
        <strain evidence="5 6">NPDC020594</strain>
    </source>
</reference>
<dbReference type="Gene3D" id="3.40.50.300">
    <property type="entry name" value="P-loop containing nucleotide triphosphate hydrolases"/>
    <property type="match status" value="1"/>
</dbReference>
<keyword evidence="6" id="KW-1185">Reference proteome</keyword>
<dbReference type="CDD" id="cd06170">
    <property type="entry name" value="LuxR_C_like"/>
    <property type="match status" value="1"/>
</dbReference>